<dbReference type="GO" id="GO:0005886">
    <property type="term" value="C:plasma membrane"/>
    <property type="evidence" value="ECO:0007669"/>
    <property type="project" value="UniProtKB-SubCell"/>
</dbReference>
<dbReference type="InterPro" id="IPR036097">
    <property type="entry name" value="HisK_dim/P_sf"/>
</dbReference>
<dbReference type="InterPro" id="IPR003661">
    <property type="entry name" value="HisK_dim/P_dom"/>
</dbReference>
<gene>
    <name evidence="18" type="ORF">BXY39_0196</name>
</gene>
<comment type="catalytic activity">
    <reaction evidence="1">
        <text>ATP + protein L-histidine = ADP + protein N-phospho-L-histidine.</text>
        <dbReference type="EC" id="2.7.13.3"/>
    </reaction>
</comment>
<dbReference type="PROSITE" id="PS50885">
    <property type="entry name" value="HAMP"/>
    <property type="match status" value="1"/>
</dbReference>
<organism evidence="18 19">
    <name type="scientific">Eilatimonas milleporae</name>
    <dbReference type="NCBI Taxonomy" id="911205"/>
    <lineage>
        <taxon>Bacteria</taxon>
        <taxon>Pseudomonadati</taxon>
        <taxon>Pseudomonadota</taxon>
        <taxon>Alphaproteobacteria</taxon>
        <taxon>Kordiimonadales</taxon>
        <taxon>Kordiimonadaceae</taxon>
        <taxon>Eilatimonas</taxon>
    </lineage>
</organism>
<accession>A0A3M0CQ90</accession>
<keyword evidence="4" id="KW-1003">Cell membrane</keyword>
<feature type="transmembrane region" description="Helical" evidence="15">
    <location>
        <begin position="175"/>
        <end position="194"/>
    </location>
</feature>
<evidence type="ECO:0000256" key="9">
    <source>
        <dbReference type="ARBA" id="ARBA00022741"/>
    </source>
</evidence>
<feature type="domain" description="HAMP" evidence="17">
    <location>
        <begin position="195"/>
        <end position="247"/>
    </location>
</feature>
<evidence type="ECO:0000259" key="16">
    <source>
        <dbReference type="PROSITE" id="PS50109"/>
    </source>
</evidence>
<evidence type="ECO:0000256" key="2">
    <source>
        <dbReference type="ARBA" id="ARBA00004429"/>
    </source>
</evidence>
<feature type="domain" description="Histidine kinase" evidence="16">
    <location>
        <begin position="255"/>
        <end position="453"/>
    </location>
</feature>
<evidence type="ECO:0000256" key="8">
    <source>
        <dbReference type="ARBA" id="ARBA00022692"/>
    </source>
</evidence>
<dbReference type="InterPro" id="IPR003594">
    <property type="entry name" value="HATPase_dom"/>
</dbReference>
<dbReference type="Pfam" id="PF00672">
    <property type="entry name" value="HAMP"/>
    <property type="match status" value="1"/>
</dbReference>
<dbReference type="GO" id="GO:0005524">
    <property type="term" value="F:ATP binding"/>
    <property type="evidence" value="ECO:0007669"/>
    <property type="project" value="UniProtKB-KW"/>
</dbReference>
<dbReference type="InterPro" id="IPR036890">
    <property type="entry name" value="HATPase_C_sf"/>
</dbReference>
<evidence type="ECO:0000259" key="17">
    <source>
        <dbReference type="PROSITE" id="PS50885"/>
    </source>
</evidence>
<comment type="caution">
    <text evidence="18">The sequence shown here is derived from an EMBL/GenBank/DDBJ whole genome shotgun (WGS) entry which is preliminary data.</text>
</comment>
<dbReference type="Proteomes" id="UP000271227">
    <property type="component" value="Unassembled WGS sequence"/>
</dbReference>
<dbReference type="Pfam" id="PF00512">
    <property type="entry name" value="HisKA"/>
    <property type="match status" value="1"/>
</dbReference>
<dbReference type="SMART" id="SM00387">
    <property type="entry name" value="HATPase_c"/>
    <property type="match status" value="1"/>
</dbReference>
<dbReference type="AlphaFoldDB" id="A0A3M0CQ90"/>
<dbReference type="PRINTS" id="PR00344">
    <property type="entry name" value="BCTRLSENSOR"/>
</dbReference>
<keyword evidence="13" id="KW-0902">Two-component regulatory system</keyword>
<dbReference type="Pfam" id="PF02518">
    <property type="entry name" value="HATPase_c"/>
    <property type="match status" value="1"/>
</dbReference>
<dbReference type="SUPFAM" id="SSF55874">
    <property type="entry name" value="ATPase domain of HSP90 chaperone/DNA topoisomerase II/histidine kinase"/>
    <property type="match status" value="1"/>
</dbReference>
<evidence type="ECO:0000256" key="6">
    <source>
        <dbReference type="ARBA" id="ARBA00022553"/>
    </source>
</evidence>
<feature type="transmembrane region" description="Helical" evidence="15">
    <location>
        <begin position="12"/>
        <end position="32"/>
    </location>
</feature>
<dbReference type="PANTHER" id="PTHR44936:SF5">
    <property type="entry name" value="SENSOR HISTIDINE KINASE ENVZ"/>
    <property type="match status" value="1"/>
</dbReference>
<dbReference type="PANTHER" id="PTHR44936">
    <property type="entry name" value="SENSOR PROTEIN CREC"/>
    <property type="match status" value="1"/>
</dbReference>
<comment type="subcellular location">
    <subcellularLocation>
        <location evidence="2">Cell inner membrane</location>
        <topology evidence="2">Multi-pass membrane protein</topology>
    </subcellularLocation>
</comment>
<keyword evidence="10 18" id="KW-0418">Kinase</keyword>
<keyword evidence="14 15" id="KW-0472">Membrane</keyword>
<evidence type="ECO:0000256" key="1">
    <source>
        <dbReference type="ARBA" id="ARBA00000085"/>
    </source>
</evidence>
<dbReference type="RefSeq" id="WP_170163524.1">
    <property type="nucleotide sequence ID" value="NZ_REFR01000009.1"/>
</dbReference>
<keyword evidence="5" id="KW-0997">Cell inner membrane</keyword>
<sequence length="453" mass="49344">MRVRLMPQNLEGRILAILVLSFGVLLGTLTVFEVLDQPGVVEVAETDRTLRRFKRVNRWASRLSERRLRRFVDRFSGCHSGYTLSAAPYPVDRTSEDTERLAGRLRTELSLDTTDLRAGFALLDRQDFSYSTCGPSEINFPVEGIVVSLRLAEGRWLNAEIHPHPWAWDADMTSWLVRSGTAFLIVGGIALVFIRQISKPLRQLTRAARSFGTGLKVAEVSESGPPDVRQAVRSFNAMQRQITAEMARRDQTLAAISHDVRTPLTALRLKAELIGDDAVRADLIASVDKMEGITASALAFLKGESRTEPMRRVDIGALVDSECTDIAEMGARVTCRCPHPVRQGCRPDALARAVRNLVENAVKYAGSAEVTVTCVDGTVDIAVADSGPGISAEDRQRVVQPFERLSPARESGLGGHGLGLAIAMAVAEGHDGTLRLAANTPTGLIAAIRFPAV</sequence>
<dbReference type="EMBL" id="REFR01000009">
    <property type="protein sequence ID" value="RMB11714.1"/>
    <property type="molecule type" value="Genomic_DNA"/>
</dbReference>
<keyword evidence="12 15" id="KW-1133">Transmembrane helix</keyword>
<dbReference type="CDD" id="cd00082">
    <property type="entry name" value="HisKA"/>
    <property type="match status" value="1"/>
</dbReference>
<evidence type="ECO:0000256" key="10">
    <source>
        <dbReference type="ARBA" id="ARBA00022777"/>
    </source>
</evidence>
<evidence type="ECO:0000313" key="19">
    <source>
        <dbReference type="Proteomes" id="UP000271227"/>
    </source>
</evidence>
<dbReference type="Gene3D" id="3.30.565.10">
    <property type="entry name" value="Histidine kinase-like ATPase, C-terminal domain"/>
    <property type="match status" value="1"/>
</dbReference>
<evidence type="ECO:0000256" key="12">
    <source>
        <dbReference type="ARBA" id="ARBA00022989"/>
    </source>
</evidence>
<evidence type="ECO:0000256" key="3">
    <source>
        <dbReference type="ARBA" id="ARBA00012438"/>
    </source>
</evidence>
<dbReference type="SMART" id="SM00388">
    <property type="entry name" value="HisKA"/>
    <property type="match status" value="1"/>
</dbReference>
<dbReference type="GO" id="GO:0000155">
    <property type="term" value="F:phosphorelay sensor kinase activity"/>
    <property type="evidence" value="ECO:0007669"/>
    <property type="project" value="InterPro"/>
</dbReference>
<dbReference type="InterPro" id="IPR005467">
    <property type="entry name" value="His_kinase_dom"/>
</dbReference>
<dbReference type="SMART" id="SM00304">
    <property type="entry name" value="HAMP"/>
    <property type="match status" value="1"/>
</dbReference>
<evidence type="ECO:0000256" key="7">
    <source>
        <dbReference type="ARBA" id="ARBA00022679"/>
    </source>
</evidence>
<proteinExistence type="predicted"/>
<keyword evidence="9" id="KW-0547">Nucleotide-binding</keyword>
<dbReference type="CDD" id="cd06225">
    <property type="entry name" value="HAMP"/>
    <property type="match status" value="1"/>
</dbReference>
<keyword evidence="6" id="KW-0597">Phosphoprotein</keyword>
<evidence type="ECO:0000256" key="13">
    <source>
        <dbReference type="ARBA" id="ARBA00023012"/>
    </source>
</evidence>
<dbReference type="InterPro" id="IPR050980">
    <property type="entry name" value="2C_sensor_his_kinase"/>
</dbReference>
<keyword evidence="7" id="KW-0808">Transferase</keyword>
<reference evidence="18 19" key="1">
    <citation type="submission" date="2018-10" db="EMBL/GenBank/DDBJ databases">
        <title>Genomic Encyclopedia of Archaeal and Bacterial Type Strains, Phase II (KMG-II): from individual species to whole genera.</title>
        <authorList>
            <person name="Goeker M."/>
        </authorList>
    </citation>
    <scope>NUCLEOTIDE SEQUENCE [LARGE SCALE GENOMIC DNA]</scope>
    <source>
        <strain evidence="18 19">DSM 25217</strain>
    </source>
</reference>
<dbReference type="InParanoid" id="A0A3M0CQ90"/>
<dbReference type="InterPro" id="IPR004358">
    <property type="entry name" value="Sig_transdc_His_kin-like_C"/>
</dbReference>
<dbReference type="InterPro" id="IPR003660">
    <property type="entry name" value="HAMP_dom"/>
</dbReference>
<evidence type="ECO:0000256" key="5">
    <source>
        <dbReference type="ARBA" id="ARBA00022519"/>
    </source>
</evidence>
<evidence type="ECO:0000313" key="18">
    <source>
        <dbReference type="EMBL" id="RMB11714.1"/>
    </source>
</evidence>
<keyword evidence="19" id="KW-1185">Reference proteome</keyword>
<evidence type="ECO:0000256" key="4">
    <source>
        <dbReference type="ARBA" id="ARBA00022475"/>
    </source>
</evidence>
<keyword evidence="11" id="KW-0067">ATP-binding</keyword>
<keyword evidence="8 15" id="KW-0812">Transmembrane</keyword>
<dbReference type="PROSITE" id="PS50109">
    <property type="entry name" value="HIS_KIN"/>
    <property type="match status" value="1"/>
</dbReference>
<evidence type="ECO:0000256" key="15">
    <source>
        <dbReference type="SAM" id="Phobius"/>
    </source>
</evidence>
<dbReference type="FunCoup" id="A0A3M0CQ90">
    <property type="interactions" value="124"/>
</dbReference>
<evidence type="ECO:0000256" key="11">
    <source>
        <dbReference type="ARBA" id="ARBA00022840"/>
    </source>
</evidence>
<dbReference type="Gene3D" id="1.10.287.130">
    <property type="match status" value="1"/>
</dbReference>
<name>A0A3M0CQ90_9PROT</name>
<dbReference type="SUPFAM" id="SSF47384">
    <property type="entry name" value="Homodimeric domain of signal transducing histidine kinase"/>
    <property type="match status" value="1"/>
</dbReference>
<protein>
    <recommendedName>
        <fullName evidence="3">histidine kinase</fullName>
        <ecNumber evidence="3">2.7.13.3</ecNumber>
    </recommendedName>
</protein>
<dbReference type="EC" id="2.7.13.3" evidence="3"/>
<evidence type="ECO:0000256" key="14">
    <source>
        <dbReference type="ARBA" id="ARBA00023136"/>
    </source>
</evidence>